<proteinExistence type="predicted"/>
<evidence type="ECO:0000313" key="2">
    <source>
        <dbReference type="EMBL" id="KLN59019.1"/>
    </source>
</evidence>
<evidence type="ECO:0000256" key="1">
    <source>
        <dbReference type="SAM" id="Coils"/>
    </source>
</evidence>
<keyword evidence="3" id="KW-1185">Reference proteome</keyword>
<dbReference type="AlphaFoldDB" id="A0A0H2M943"/>
<dbReference type="OrthoDB" id="7273723at2"/>
<dbReference type="Proteomes" id="UP000035444">
    <property type="component" value="Unassembled WGS sequence"/>
</dbReference>
<sequence>MKTPIDSIVRVHSWKLDEAQQKLADLESLAIKLEQDIEKLDNEVLKEQDFASQHPDVAQTYPAYAEAARERRKRLETSIEEVMTLKAIAQQELHEIYQDLKKYEEAQANDIKRQQDVLKKKEQAAFDEMGMQQYRRRKASENN</sequence>
<keyword evidence="1" id="KW-0175">Coiled coil</keyword>
<evidence type="ECO:0008006" key="4">
    <source>
        <dbReference type="Google" id="ProtNLM"/>
    </source>
</evidence>
<organism evidence="2 3">
    <name type="scientific">Kiloniella spongiae</name>
    <dbReference type="NCBI Taxonomy" id="1489064"/>
    <lineage>
        <taxon>Bacteria</taxon>
        <taxon>Pseudomonadati</taxon>
        <taxon>Pseudomonadota</taxon>
        <taxon>Alphaproteobacteria</taxon>
        <taxon>Rhodospirillales</taxon>
        <taxon>Kiloniellaceae</taxon>
        <taxon>Kiloniella</taxon>
    </lineage>
</organism>
<dbReference type="STRING" id="1489064.WH96_19795"/>
<dbReference type="Gene3D" id="1.10.287.1700">
    <property type="match status" value="1"/>
</dbReference>
<protein>
    <recommendedName>
        <fullName evidence="4">Flagellar FliJ protein</fullName>
    </recommendedName>
</protein>
<accession>A0A0H2M943</accession>
<name>A0A0H2M943_9PROT</name>
<evidence type="ECO:0000313" key="3">
    <source>
        <dbReference type="Proteomes" id="UP000035444"/>
    </source>
</evidence>
<dbReference type="InterPro" id="IPR053716">
    <property type="entry name" value="Flag_assembly_chemotaxis_eff"/>
</dbReference>
<dbReference type="RefSeq" id="WP_047765978.1">
    <property type="nucleotide sequence ID" value="NZ_LAQL01000021.1"/>
</dbReference>
<reference evidence="2 3" key="1">
    <citation type="submission" date="2015-03" db="EMBL/GenBank/DDBJ databases">
        <title>Genome Sequence of Kiloniella spongiae MEBiC09566, isolated from a marine sponge.</title>
        <authorList>
            <person name="Shao Z."/>
            <person name="Wang L."/>
            <person name="Li X."/>
        </authorList>
    </citation>
    <scope>NUCLEOTIDE SEQUENCE [LARGE SCALE GENOMIC DNA]</scope>
    <source>
        <strain evidence="2 3">MEBiC09566</strain>
    </source>
</reference>
<comment type="caution">
    <text evidence="2">The sequence shown here is derived from an EMBL/GenBank/DDBJ whole genome shotgun (WGS) entry which is preliminary data.</text>
</comment>
<gene>
    <name evidence="2" type="ORF">WH96_19795</name>
</gene>
<dbReference type="EMBL" id="LAQL01000021">
    <property type="protein sequence ID" value="KLN59019.1"/>
    <property type="molecule type" value="Genomic_DNA"/>
</dbReference>
<feature type="coiled-coil region" evidence="1">
    <location>
        <begin position="9"/>
        <end position="106"/>
    </location>
</feature>